<evidence type="ECO:0000313" key="7">
    <source>
        <dbReference type="Proteomes" id="UP001317001"/>
    </source>
</evidence>
<dbReference type="InterPro" id="IPR042216">
    <property type="entry name" value="MitoNEET_CISD"/>
</dbReference>
<dbReference type="EMBL" id="CP102382">
    <property type="protein sequence ID" value="UUV21170.1"/>
    <property type="molecule type" value="Genomic_DNA"/>
</dbReference>
<evidence type="ECO:0000256" key="2">
    <source>
        <dbReference type="ARBA" id="ARBA00022723"/>
    </source>
</evidence>
<dbReference type="InterPro" id="IPR018967">
    <property type="entry name" value="FeS-contain_CDGSH-typ"/>
</dbReference>
<organism evidence="6 7">
    <name type="scientific">Paenimyroides aestuarii</name>
    <dbReference type="NCBI Taxonomy" id="2968490"/>
    <lineage>
        <taxon>Bacteria</taxon>
        <taxon>Pseudomonadati</taxon>
        <taxon>Bacteroidota</taxon>
        <taxon>Flavobacteriia</taxon>
        <taxon>Flavobacteriales</taxon>
        <taxon>Flavobacteriaceae</taxon>
        <taxon>Paenimyroides</taxon>
    </lineage>
</organism>
<name>A0ABY5NRH0_9FLAO</name>
<dbReference type="Pfam" id="PF06902">
    <property type="entry name" value="Fer4_19"/>
    <property type="match status" value="1"/>
</dbReference>
<keyword evidence="3" id="KW-0408">Iron</keyword>
<evidence type="ECO:0000256" key="4">
    <source>
        <dbReference type="ARBA" id="ARBA00023014"/>
    </source>
</evidence>
<sequence>MKKYKKDTLTINWEPEKCIHSTKCWRGETGLPTVFNPKEKPWINPEKESIETIIAHIKQCPSGALSYSLEDEKVEVNLENQVTNVTILKNGPLLCSGKITIVYPDGRTEEKQNNTALCRCGASANKPFCDGNHNKIGFKG</sequence>
<feature type="domain" description="Iron-binding zinc finger CDGSH type" evidence="5">
    <location>
        <begin position="102"/>
        <end position="139"/>
    </location>
</feature>
<evidence type="ECO:0000259" key="5">
    <source>
        <dbReference type="SMART" id="SM00704"/>
    </source>
</evidence>
<evidence type="ECO:0000256" key="3">
    <source>
        <dbReference type="ARBA" id="ARBA00023004"/>
    </source>
</evidence>
<keyword evidence="2" id="KW-0479">Metal-binding</keyword>
<dbReference type="RefSeq" id="WP_257499095.1">
    <property type="nucleotide sequence ID" value="NZ_CP102382.1"/>
</dbReference>
<evidence type="ECO:0000256" key="1">
    <source>
        <dbReference type="ARBA" id="ARBA00022714"/>
    </source>
</evidence>
<protein>
    <submittedName>
        <fullName evidence="6">(4Fe-4S)-binding protein</fullName>
    </submittedName>
</protein>
<dbReference type="Proteomes" id="UP001317001">
    <property type="component" value="Chromosome"/>
</dbReference>
<keyword evidence="1" id="KW-0001">2Fe-2S</keyword>
<dbReference type="Pfam" id="PF09360">
    <property type="entry name" value="zf-CDGSH"/>
    <property type="match status" value="1"/>
</dbReference>
<dbReference type="SMART" id="SM00704">
    <property type="entry name" value="ZnF_CDGSH"/>
    <property type="match status" value="1"/>
</dbReference>
<keyword evidence="7" id="KW-1185">Reference proteome</keyword>
<keyword evidence="4" id="KW-0411">Iron-sulfur</keyword>
<gene>
    <name evidence="6" type="ORF">NPX36_12700</name>
</gene>
<accession>A0ABY5NRH0</accession>
<evidence type="ECO:0000313" key="6">
    <source>
        <dbReference type="EMBL" id="UUV21170.1"/>
    </source>
</evidence>
<proteinExistence type="predicted"/>
<dbReference type="InterPro" id="IPR010693">
    <property type="entry name" value="Divergent_4Fe-4S_mono-cluster"/>
</dbReference>
<reference evidence="6 7" key="1">
    <citation type="submission" date="2022-08" db="EMBL/GenBank/DDBJ databases">
        <title>Myroides zhujiangensis sp. nov., a novel bacterium isolated from sediment in the Pearl River Estuary.</title>
        <authorList>
            <person name="Cui L."/>
        </authorList>
    </citation>
    <scope>NUCLEOTIDE SEQUENCE [LARGE SCALE GENOMIC DNA]</scope>
    <source>
        <strain evidence="6 7">SCSIO 72103</strain>
    </source>
</reference>
<dbReference type="Gene3D" id="3.40.5.90">
    <property type="entry name" value="CDGSH iron-sulfur domain, mitoNEET-type"/>
    <property type="match status" value="1"/>
</dbReference>